<evidence type="ECO:0000256" key="9">
    <source>
        <dbReference type="PROSITE-ProRule" id="PRU00042"/>
    </source>
</evidence>
<dbReference type="PANTHER" id="PTHR45944">
    <property type="entry name" value="SCHNURRI, ISOFORM F"/>
    <property type="match status" value="1"/>
</dbReference>
<dbReference type="InterPro" id="IPR013087">
    <property type="entry name" value="Znf_C2H2_type"/>
</dbReference>
<proteinExistence type="predicted"/>
<feature type="compositionally biased region" description="Polar residues" evidence="10">
    <location>
        <begin position="738"/>
        <end position="749"/>
    </location>
</feature>
<evidence type="ECO:0000256" key="2">
    <source>
        <dbReference type="ARBA" id="ARBA00022723"/>
    </source>
</evidence>
<feature type="region of interest" description="Disordered" evidence="10">
    <location>
        <begin position="1313"/>
        <end position="1385"/>
    </location>
</feature>
<feature type="domain" description="C2H2-type" evidence="11">
    <location>
        <begin position="149"/>
        <end position="176"/>
    </location>
</feature>
<reference evidence="12 13" key="1">
    <citation type="submission" date="2024-09" db="EMBL/GenBank/DDBJ databases">
        <title>A chromosome-level genome assembly of Gray's grenadier anchovy, Coilia grayii.</title>
        <authorList>
            <person name="Fu Z."/>
        </authorList>
    </citation>
    <scope>NUCLEOTIDE SEQUENCE [LARGE SCALE GENOMIC DNA]</scope>
    <source>
        <strain evidence="12">G4</strain>
        <tissue evidence="12">Muscle</tissue>
    </source>
</reference>
<sequence length="1752" mass="191772">MEALHNQLNAGEKSGGEDQPQCASPSVSCTSQPSTSQPANPAQDADSDHHRPGNQTKPPRRQHLERKRIRLQRRPAQDAETSKDGGTTKDAGPSLGSECGGSNQNSKEDPSSVPMPSSSSSAPCNATEEVQEGTPKQKRERKPQKPGKYVCSYCGRACAKPSVLQKHIRSHTGERPYPCGPCGFSFKTKSNLYKHRKSHTHRVKAGLAPPSKDEPTVSGQEETLTDSEDDSNRSPSTSSAKKQGTLGSQAPYSIESCSSDQSKGLGDSHAVKKRLALRLSKAKQAPAVGSSDDISSSLVLGSRGSTESGYFSRSGSTEQSQDSPPNSSAKSYAEIILGKYGRLGHLQRASRNQQQASGGQEGKSIPFTLPKKQVIDHITKLITINEAVMDTSKIDSVKPRRFSLSRRSSTESAKTSALKEPLVQCPKVTEASSKGSGSITLGVPCQKFQQQSLNIEQSPSQASAAPLLRSLSVPSASPASTSDAPRHLRLSQSFDEQPSSQTNRRHALLRRQPAIELPIGCEFTPEKLPTTSSVPYHQDMRSLPHQKPRPIQPYECEECGTGCKDWESYKTHRRQKCKVHQTQKVEPVSVQVENPVRMHFMSRPGALMVRKRRKEDSLELEDSCSSIPLSSTSETSPVTVGELTPGPQRPSTGNRPEKDPERSLKGISVIQHTSSFEKQERNMFGNSKGKDELDTFARLEHHSASPQSSDQLQSKPSFRKLVRQHNVQVPEILVTEDTNTMPMSPTATVSIAKETERSDEFQWPQRSSTLAQLPIEKLPPKKKRLRLAEAAQSSGDSSFESLTLPRSPSQDSNISHTSNRSASFEDSGKPPDVEMTSGRRSRATHMLAVPSSSHHHHKEMRRSASEQAPHIPQHCTPISEARSKSFDYSSLSPERTPAGWRERRKCLLLRHTTVRDPDEEEQPCQQASSCSRSCVSMPSFCTASVPLSSSMNLSLAPTEPLCTQTSHNTSPVHTHCKQPPALWRQDPPQEFNKLPEVLPNQSLEHKLQQATPVVYMGLEGVQHSSAHLTQGPSGAARARYSPGSSGLKLEIPTRGPIEEAKPRATFSSQAAVHPLQHQRVYFSITPDSEPLRPAGMQTVAVRIQGDIPSHASAIYTTLSHNVDTKPQELRSSANQNVTLDVSVLGLDHSSPLAVSSDAQVQGCRSIGSGGNKRMLSPSSSLEFGPEMQQQKRVKEEDKEEDVEEDDVKGHDLQLSDPVKADEHTQSAEQASTQSLFSSTTNNKETSMPTLHAKPEYSWCYLNYAKPSPSPLSDHQASVYSSWSTSPYNPNPPGLSSKEVLSLLHCKQGHSSVTYTMAPMSPPGEEKEGPANPRKPSVSEVHPTQHEHPTEAREVQSTEYKKEEEEKEEDYDEERKKSIITSKQTEPPRVQICQGGFRSNEEYVYVRGRGRGRYVCEECGIRSRKPSTLRKHIRLHTDQRPYICQHCNFAFKTKGGSECCSVRTEALEKQQISDAEDTEGEDEDTEEEEEEEDYDEEVEGEPKEGLANVCKHRIPSCLALPPGPSTGDTFKPSHSNLSQSQHPFSSHQTLTATVTVPRPHPEPRSGSCSSPILSLSPGRCLSPALPQSLSLSLCCSPRRETSSPSAHPSLSPSQRHFSPSPSSCSPGRHTQSPASECQRSPYLGRHSSPRRDTAGIAPQSVYVSAEASNSAPAPLTAISGSSCPDGTPTSRCKASLSGMSCMAVQVSPSSIHTHTHTHTLTHIIHAHTHTHTHTHKPQNGHPVNHVHTHTYCI</sequence>
<feature type="compositionally biased region" description="Basic and acidic residues" evidence="10">
    <location>
        <begin position="75"/>
        <end position="87"/>
    </location>
</feature>
<evidence type="ECO:0000313" key="13">
    <source>
        <dbReference type="Proteomes" id="UP001591681"/>
    </source>
</evidence>
<feature type="domain" description="C2H2-type" evidence="11">
    <location>
        <begin position="177"/>
        <end position="204"/>
    </location>
</feature>
<keyword evidence="4 9" id="KW-0863">Zinc-finger</keyword>
<feature type="compositionally biased region" description="Acidic residues" evidence="10">
    <location>
        <begin position="1197"/>
        <end position="1206"/>
    </location>
</feature>
<feature type="compositionally biased region" description="Polar residues" evidence="10">
    <location>
        <begin position="791"/>
        <end position="824"/>
    </location>
</feature>
<name>A0ABD1J078_9TELE</name>
<feature type="region of interest" description="Disordered" evidence="10">
    <location>
        <begin position="1467"/>
        <end position="1502"/>
    </location>
</feature>
<evidence type="ECO:0000256" key="8">
    <source>
        <dbReference type="ARBA" id="ARBA00023242"/>
    </source>
</evidence>
<feature type="region of interest" description="Disordered" evidence="10">
    <location>
        <begin position="619"/>
        <end position="690"/>
    </location>
</feature>
<feature type="region of interest" description="Disordered" evidence="10">
    <location>
        <begin position="877"/>
        <end position="896"/>
    </location>
</feature>
<evidence type="ECO:0000256" key="1">
    <source>
        <dbReference type="ARBA" id="ARBA00004123"/>
    </source>
</evidence>
<feature type="compositionally biased region" description="Low complexity" evidence="10">
    <location>
        <begin position="111"/>
        <end position="123"/>
    </location>
</feature>
<feature type="compositionally biased region" description="Low complexity" evidence="10">
    <location>
        <begin position="1595"/>
        <end position="1612"/>
    </location>
</feature>
<feature type="compositionally biased region" description="Polar residues" evidence="10">
    <location>
        <begin position="1226"/>
        <end position="1248"/>
    </location>
</feature>
<dbReference type="EMBL" id="JBHFQA010000021">
    <property type="protein sequence ID" value="KAL2080564.1"/>
    <property type="molecule type" value="Genomic_DNA"/>
</dbReference>
<feature type="region of interest" description="Disordered" evidence="10">
    <location>
        <begin position="193"/>
        <end position="329"/>
    </location>
</feature>
<keyword evidence="2" id="KW-0479">Metal-binding</keyword>
<feature type="compositionally biased region" description="Polar residues" evidence="10">
    <location>
        <begin position="21"/>
        <end position="40"/>
    </location>
</feature>
<feature type="compositionally biased region" description="Polar residues" evidence="10">
    <location>
        <begin position="1525"/>
        <end position="1548"/>
    </location>
</feature>
<feature type="domain" description="C2H2-type" evidence="11">
    <location>
        <begin position="1413"/>
        <end position="1440"/>
    </location>
</feature>
<evidence type="ECO:0000256" key="10">
    <source>
        <dbReference type="SAM" id="MobiDB-lite"/>
    </source>
</evidence>
<dbReference type="Proteomes" id="UP001591681">
    <property type="component" value="Unassembled WGS sequence"/>
</dbReference>
<dbReference type="FunFam" id="3.30.160.60:FF:000202">
    <property type="entry name" value="Zinc finger protein 574"/>
    <property type="match status" value="1"/>
</dbReference>
<evidence type="ECO:0000256" key="6">
    <source>
        <dbReference type="ARBA" id="ARBA00023015"/>
    </source>
</evidence>
<keyword evidence="5" id="KW-0862">Zinc</keyword>
<dbReference type="GO" id="GO:0008270">
    <property type="term" value="F:zinc ion binding"/>
    <property type="evidence" value="ECO:0007669"/>
    <property type="project" value="UniProtKB-KW"/>
</dbReference>
<feature type="compositionally biased region" description="Acidic residues" evidence="10">
    <location>
        <begin position="1473"/>
        <end position="1498"/>
    </location>
</feature>
<feature type="compositionally biased region" description="Polar residues" evidence="10">
    <location>
        <begin position="292"/>
        <end position="329"/>
    </location>
</feature>
<evidence type="ECO:0000313" key="12">
    <source>
        <dbReference type="EMBL" id="KAL2080564.1"/>
    </source>
</evidence>
<dbReference type="SMART" id="SM00355">
    <property type="entry name" value="ZnF_C2H2"/>
    <property type="match status" value="4"/>
</dbReference>
<dbReference type="GO" id="GO:0032502">
    <property type="term" value="P:developmental process"/>
    <property type="evidence" value="ECO:0007669"/>
    <property type="project" value="UniProtKB-ARBA"/>
</dbReference>
<feature type="region of interest" description="Disordered" evidence="10">
    <location>
        <begin position="1267"/>
        <end position="1295"/>
    </location>
</feature>
<comment type="caution">
    <text evidence="12">The sequence shown here is derived from an EMBL/GenBank/DDBJ whole genome shotgun (WGS) entry which is preliminary data.</text>
</comment>
<dbReference type="InterPro" id="IPR051969">
    <property type="entry name" value="Zinc-finger_DNA-bd_regulators"/>
</dbReference>
<feature type="region of interest" description="Disordered" evidence="10">
    <location>
        <begin position="473"/>
        <end position="504"/>
    </location>
</feature>
<feature type="compositionally biased region" description="Polar residues" evidence="10">
    <location>
        <begin position="1613"/>
        <end position="1637"/>
    </location>
</feature>
<evidence type="ECO:0000256" key="5">
    <source>
        <dbReference type="ARBA" id="ARBA00022833"/>
    </source>
</evidence>
<feature type="region of interest" description="Disordered" evidence="10">
    <location>
        <begin position="1595"/>
        <end position="1652"/>
    </location>
</feature>
<dbReference type="Gene3D" id="3.30.160.60">
    <property type="entry name" value="Classic Zinc Finger"/>
    <property type="match status" value="3"/>
</dbReference>
<feature type="compositionally biased region" description="Polar residues" evidence="10">
    <location>
        <begin position="490"/>
        <end position="502"/>
    </location>
</feature>
<dbReference type="PANTHER" id="PTHR45944:SF6">
    <property type="entry name" value="HIVEP ZINC FINGER 3A"/>
    <property type="match status" value="1"/>
</dbReference>
<accession>A0ABD1J078</accession>
<dbReference type="PROSITE" id="PS00028">
    <property type="entry name" value="ZINC_FINGER_C2H2_1"/>
    <property type="match status" value="2"/>
</dbReference>
<dbReference type="GO" id="GO:0005634">
    <property type="term" value="C:nucleus"/>
    <property type="evidence" value="ECO:0007669"/>
    <property type="project" value="UniProtKB-SubCell"/>
</dbReference>
<feature type="compositionally biased region" description="Polar residues" evidence="10">
    <location>
        <begin position="233"/>
        <end position="262"/>
    </location>
</feature>
<keyword evidence="13" id="KW-1185">Reference proteome</keyword>
<dbReference type="SUPFAM" id="SSF57667">
    <property type="entry name" value="beta-beta-alpha zinc fingers"/>
    <property type="match status" value="2"/>
</dbReference>
<dbReference type="PROSITE" id="PS50157">
    <property type="entry name" value="ZINC_FINGER_C2H2_2"/>
    <property type="match status" value="4"/>
</dbReference>
<evidence type="ECO:0000256" key="4">
    <source>
        <dbReference type="ARBA" id="ARBA00022771"/>
    </source>
</evidence>
<feature type="compositionally biased region" description="Basic and acidic residues" evidence="10">
    <location>
        <begin position="655"/>
        <end position="664"/>
    </location>
</feature>
<feature type="compositionally biased region" description="Low complexity" evidence="10">
    <location>
        <begin position="623"/>
        <end position="637"/>
    </location>
</feature>
<evidence type="ECO:0000259" key="11">
    <source>
        <dbReference type="PROSITE" id="PS50157"/>
    </source>
</evidence>
<feature type="region of interest" description="Disordered" evidence="10">
    <location>
        <begin position="1153"/>
        <end position="1248"/>
    </location>
</feature>
<organism evidence="12 13">
    <name type="scientific">Coilia grayii</name>
    <name type="common">Gray's grenadier anchovy</name>
    <dbReference type="NCBI Taxonomy" id="363190"/>
    <lineage>
        <taxon>Eukaryota</taxon>
        <taxon>Metazoa</taxon>
        <taxon>Chordata</taxon>
        <taxon>Craniata</taxon>
        <taxon>Vertebrata</taxon>
        <taxon>Euteleostomi</taxon>
        <taxon>Actinopterygii</taxon>
        <taxon>Neopterygii</taxon>
        <taxon>Teleostei</taxon>
        <taxon>Clupei</taxon>
        <taxon>Clupeiformes</taxon>
        <taxon>Clupeoidei</taxon>
        <taxon>Engraulidae</taxon>
        <taxon>Coilinae</taxon>
        <taxon>Coilia</taxon>
    </lineage>
</organism>
<evidence type="ECO:0000256" key="3">
    <source>
        <dbReference type="ARBA" id="ARBA00022737"/>
    </source>
</evidence>
<feature type="compositionally biased region" description="Basic and acidic residues" evidence="10">
    <location>
        <begin position="1207"/>
        <end position="1225"/>
    </location>
</feature>
<keyword evidence="3" id="KW-0677">Repeat</keyword>
<feature type="compositionally biased region" description="Low complexity" evidence="10">
    <location>
        <begin position="473"/>
        <end position="483"/>
    </location>
</feature>
<dbReference type="Pfam" id="PF00096">
    <property type="entry name" value="zf-C2H2"/>
    <property type="match status" value="3"/>
</dbReference>
<keyword evidence="6" id="KW-0805">Transcription regulation</keyword>
<protein>
    <recommendedName>
        <fullName evidence="11">C2H2-type domain-containing protein</fullName>
    </recommendedName>
</protein>
<feature type="compositionally biased region" description="Basic residues" evidence="10">
    <location>
        <begin position="136"/>
        <end position="145"/>
    </location>
</feature>
<feature type="region of interest" description="Disordered" evidence="10">
    <location>
        <begin position="1025"/>
        <end position="1051"/>
    </location>
</feature>
<feature type="compositionally biased region" description="Basic residues" evidence="10">
    <location>
        <begin position="193"/>
        <end position="204"/>
    </location>
</feature>
<feature type="region of interest" description="Disordered" evidence="10">
    <location>
        <begin position="738"/>
        <end position="871"/>
    </location>
</feature>
<feature type="region of interest" description="Disordered" evidence="10">
    <location>
        <begin position="1521"/>
        <end position="1548"/>
    </location>
</feature>
<dbReference type="InterPro" id="IPR036236">
    <property type="entry name" value="Znf_C2H2_sf"/>
</dbReference>
<keyword evidence="8" id="KW-0539">Nucleus</keyword>
<feature type="compositionally biased region" description="Basic and acidic residues" evidence="10">
    <location>
        <begin position="1342"/>
        <end position="1363"/>
    </location>
</feature>
<evidence type="ECO:0000256" key="7">
    <source>
        <dbReference type="ARBA" id="ARBA00023163"/>
    </source>
</evidence>
<feature type="domain" description="C2H2-type" evidence="11">
    <location>
        <begin position="554"/>
        <end position="585"/>
    </location>
</feature>
<gene>
    <name evidence="12" type="ORF">ACEWY4_024357</name>
</gene>
<dbReference type="FunFam" id="3.30.160.60:FF:000083">
    <property type="entry name" value="Immunodeficiency virus type I enhancer binding protein 1"/>
    <property type="match status" value="1"/>
</dbReference>
<keyword evidence="7" id="KW-0804">Transcription</keyword>
<feature type="region of interest" description="Disordered" evidence="10">
    <location>
        <begin position="1"/>
        <end position="149"/>
    </location>
</feature>
<feature type="region of interest" description="Disordered" evidence="10">
    <location>
        <begin position="1731"/>
        <end position="1752"/>
    </location>
</feature>
<feature type="compositionally biased region" description="Polar residues" evidence="10">
    <location>
        <begin position="1270"/>
        <end position="1287"/>
    </location>
</feature>
<comment type="subcellular location">
    <subcellularLocation>
        <location evidence="1">Nucleus</location>
    </subcellularLocation>
</comment>
<feature type="compositionally biased region" description="Basic residues" evidence="10">
    <location>
        <begin position="58"/>
        <end position="73"/>
    </location>
</feature>